<name>A0ABN7V3C3_GIGMA</name>
<feature type="region of interest" description="Disordered" evidence="1">
    <location>
        <begin position="1"/>
        <end position="21"/>
    </location>
</feature>
<dbReference type="EMBL" id="CAJVQB010008885">
    <property type="protein sequence ID" value="CAG8724250.1"/>
    <property type="molecule type" value="Genomic_DNA"/>
</dbReference>
<keyword evidence="3" id="KW-1185">Reference proteome</keyword>
<reference evidence="2 3" key="1">
    <citation type="submission" date="2021-06" db="EMBL/GenBank/DDBJ databases">
        <authorList>
            <person name="Kallberg Y."/>
            <person name="Tangrot J."/>
            <person name="Rosling A."/>
        </authorList>
    </citation>
    <scope>NUCLEOTIDE SEQUENCE [LARGE SCALE GENOMIC DNA]</scope>
    <source>
        <strain evidence="2 3">120-4 pot B 10/14</strain>
    </source>
</reference>
<dbReference type="Proteomes" id="UP000789901">
    <property type="component" value="Unassembled WGS sequence"/>
</dbReference>
<evidence type="ECO:0000313" key="3">
    <source>
        <dbReference type="Proteomes" id="UP000789901"/>
    </source>
</evidence>
<proteinExistence type="predicted"/>
<evidence type="ECO:0000256" key="1">
    <source>
        <dbReference type="SAM" id="MobiDB-lite"/>
    </source>
</evidence>
<evidence type="ECO:0000313" key="2">
    <source>
        <dbReference type="EMBL" id="CAG8724250.1"/>
    </source>
</evidence>
<protein>
    <submittedName>
        <fullName evidence="2">21201_t:CDS:1</fullName>
    </submittedName>
</protein>
<organism evidence="2 3">
    <name type="scientific">Gigaspora margarita</name>
    <dbReference type="NCBI Taxonomy" id="4874"/>
    <lineage>
        <taxon>Eukaryota</taxon>
        <taxon>Fungi</taxon>
        <taxon>Fungi incertae sedis</taxon>
        <taxon>Mucoromycota</taxon>
        <taxon>Glomeromycotina</taxon>
        <taxon>Glomeromycetes</taxon>
        <taxon>Diversisporales</taxon>
        <taxon>Gigasporaceae</taxon>
        <taxon>Gigaspora</taxon>
    </lineage>
</organism>
<accession>A0ABN7V3C3</accession>
<comment type="caution">
    <text evidence="2">The sequence shown here is derived from an EMBL/GenBank/DDBJ whole genome shotgun (WGS) entry which is preliminary data.</text>
</comment>
<sequence>MSQPNPETGLETGNREDIKITEENDITKISNEEMQIDEEMN</sequence>
<gene>
    <name evidence="2" type="ORF">GMARGA_LOCUS13786</name>
</gene>